<dbReference type="EMBL" id="AP012204">
    <property type="protein sequence ID" value="BAK35741.1"/>
    <property type="molecule type" value="Genomic_DNA"/>
</dbReference>
<reference evidence="2 3" key="1">
    <citation type="submission" date="2011-05" db="EMBL/GenBank/DDBJ databases">
        <title>Whole genome sequence of Microlunatus phosphovorus NM-1.</title>
        <authorList>
            <person name="Hosoyama A."/>
            <person name="Sasaki K."/>
            <person name="Harada T."/>
            <person name="Igarashi R."/>
            <person name="Kawakoshi A."/>
            <person name="Sasagawa M."/>
            <person name="Fukada J."/>
            <person name="Nakamura S."/>
            <person name="Katano Y."/>
            <person name="Hanada S."/>
            <person name="Kamagata Y."/>
            <person name="Nakamura N."/>
            <person name="Yamazaki S."/>
            <person name="Fujita N."/>
        </authorList>
    </citation>
    <scope>NUCLEOTIDE SEQUENCE [LARGE SCALE GENOMIC DNA]</scope>
    <source>
        <strain evidence="3">ATCC 700054 / DSM 10555 / JCM 9379 / NBRC 101784 / NCIMB 13414 / VKM Ac-1990 / NM-1</strain>
    </source>
</reference>
<dbReference type="OrthoDB" id="3177103at2"/>
<evidence type="ECO:0000259" key="1">
    <source>
        <dbReference type="Pfam" id="PF00535"/>
    </source>
</evidence>
<dbReference type="GO" id="GO:0016758">
    <property type="term" value="F:hexosyltransferase activity"/>
    <property type="evidence" value="ECO:0007669"/>
    <property type="project" value="UniProtKB-ARBA"/>
</dbReference>
<dbReference type="PANTHER" id="PTHR22916:SF3">
    <property type="entry name" value="UDP-GLCNAC:BETAGAL BETA-1,3-N-ACETYLGLUCOSAMINYLTRANSFERASE-LIKE PROTEIN 1"/>
    <property type="match status" value="1"/>
</dbReference>
<dbReference type="eggNOG" id="COG0463">
    <property type="taxonomic scope" value="Bacteria"/>
</dbReference>
<feature type="domain" description="Glycosyltransferase 2-like" evidence="1">
    <location>
        <begin position="17"/>
        <end position="182"/>
    </location>
</feature>
<dbReference type="Gene3D" id="3.90.550.10">
    <property type="entry name" value="Spore Coat Polysaccharide Biosynthesis Protein SpsA, Chain A"/>
    <property type="match status" value="1"/>
</dbReference>
<dbReference type="InterPro" id="IPR001173">
    <property type="entry name" value="Glyco_trans_2-like"/>
</dbReference>
<dbReference type="SUPFAM" id="SSF53448">
    <property type="entry name" value="Nucleotide-diphospho-sugar transferases"/>
    <property type="match status" value="1"/>
</dbReference>
<keyword evidence="2" id="KW-0328">Glycosyltransferase</keyword>
<dbReference type="PANTHER" id="PTHR22916">
    <property type="entry name" value="GLYCOSYLTRANSFERASE"/>
    <property type="match status" value="1"/>
</dbReference>
<dbReference type="CDD" id="cd00761">
    <property type="entry name" value="Glyco_tranf_GTA_type"/>
    <property type="match status" value="1"/>
</dbReference>
<dbReference type="EC" id="2.4.-.-" evidence="2"/>
<organism evidence="2 3">
    <name type="scientific">Microlunatus phosphovorus (strain ATCC 700054 / DSM 10555 / JCM 9379 / NBRC 101784 / NCIMB 13414 / VKM Ac-1990 / NM-1)</name>
    <dbReference type="NCBI Taxonomy" id="1032480"/>
    <lineage>
        <taxon>Bacteria</taxon>
        <taxon>Bacillati</taxon>
        <taxon>Actinomycetota</taxon>
        <taxon>Actinomycetes</taxon>
        <taxon>Propionibacteriales</taxon>
        <taxon>Propionibacteriaceae</taxon>
        <taxon>Microlunatus</taxon>
    </lineage>
</organism>
<dbReference type="KEGG" id="mph:MLP_27270"/>
<dbReference type="HOGENOM" id="CLU_025996_25_1_11"/>
<accession>F5XI72</accession>
<dbReference type="Proteomes" id="UP000007947">
    <property type="component" value="Chromosome"/>
</dbReference>
<gene>
    <name evidence="2" type="ordered locus">MLP_27270</name>
</gene>
<protein>
    <submittedName>
        <fullName evidence="2">Putative glycosyltransferase</fullName>
        <ecNumber evidence="2">2.4.-.-</ecNumber>
    </submittedName>
</protein>
<keyword evidence="2" id="KW-0808">Transferase</keyword>
<dbReference type="InterPro" id="IPR029044">
    <property type="entry name" value="Nucleotide-diphossugar_trans"/>
</dbReference>
<dbReference type="Pfam" id="PF00535">
    <property type="entry name" value="Glycos_transf_2"/>
    <property type="match status" value="1"/>
</dbReference>
<name>F5XI72_MICPN</name>
<keyword evidence="3" id="KW-1185">Reference proteome</keyword>
<evidence type="ECO:0000313" key="2">
    <source>
        <dbReference type="EMBL" id="BAK35741.1"/>
    </source>
</evidence>
<dbReference type="RefSeq" id="WP_013863610.1">
    <property type="nucleotide sequence ID" value="NC_015635.1"/>
</dbReference>
<proteinExistence type="predicted"/>
<dbReference type="AlphaFoldDB" id="F5XI72"/>
<evidence type="ECO:0000313" key="3">
    <source>
        <dbReference type="Proteomes" id="UP000007947"/>
    </source>
</evidence>
<dbReference type="STRING" id="1032480.MLP_27270"/>
<sequence length="338" mass="36761">MGPRGQTGREPLTGSVSVVVPVYRVAGTIEACLQSVAEQTMVASQVILVDDAGGDESMEIAVAAAERLSLPYEVVVHPANAGLGAARNSGLALAGGEYVWFLDSDDTAEPTFLADLFQAVSAAEADFAICRTRRVAPDGTDLGVVEDTYWRRVCPGPDIARELLRGRLRAYACNKIFRTKLFGNDPFPVGQAYEDFVPVLKLALEAQRVAVVNRPLYRYRDVPSSISNRFGEHTLDLLRVSEQLDRLFAARGDTEDFADDLLVHHYRQVLLPIANMALRSATSHGPDDLTCAAVTTVRGRIRSREIARLARIGELRLAAAAAVLAGLPGAYTRVLQWR</sequence>